<feature type="transmembrane region" description="Helical" evidence="10">
    <location>
        <begin position="322"/>
        <end position="345"/>
    </location>
</feature>
<evidence type="ECO:0000259" key="12">
    <source>
        <dbReference type="Pfam" id="PF00662"/>
    </source>
</evidence>
<name>A0ABX6JZV8_9MICO</name>
<sequence>MGVMTSTLLALALISLLTHPIVRQFGRKTFIGLAAAMAGAFAALFIAVAPVFSGEVITESFEWIPQLNMTLSFRLDGFSALFALLVTGAGALILLYCAYYFEEGEAGLARFAAVFMGFAVAMLGLVLADDVYLLFIFWEGTTILSFLLIGHVTKLRTANAAALQALMVTTFGGLAMLVGFVLLSQAAGTTLLSEIVSNPPQGALGTVAVYLVLAGALSKSAIFPFHLWLPGAMAAPTPVSAYLHAAAMVKAGVYLIARISPGFGDVVGYRETLVILGAITMLNGGIRALKQFDIKLIVAHGTVSQLGLLVMVFGLADPRAAFAGLALLFAHAAAKAPLFLSVGIIDHATGTRDLRKLSGLGRKMPVLFIVTALAAASMAGLPPLAGFVAKESAFTEMLSIGADSPLALFAFTVAVLGSILTVAYMGRFLWGAFARKTNTETCTVIHSPGRAILVAPMAFVAVALFTGLFASAIDPFMQAAIAPQLEGAEKGHTIEHLALWHGFTPALGASALVIILGLLLAKFCSRTTAVFRTVPERFSASHVYWLITQWLDVVAVKLTSLTQRGSLPFYLSVILIVMVGTLGGTLIATDQWPASFELITSPVQIPIAIVMVVAAVFSLRARTRFQSVVLVGVTGYGMAAIFAMSGAPDLALTQALVETVTLIAFVLVIRRLPQRLGTSSTRRVRWIRIIIGASVGLTIAALALVALGSRVAEPISLQLPELAYSGGHGSNVVNVMLVDIRGWDTMGELSVILAAATGVASLVFLNTREDNRPKLSRSAARTQAREHLLRVVDPKDPMRRISWLLAGRHLDPARRSIMLEVVVRLIFHALIILSIFLLLAGHNEPGGGFAGGLVAGLALVARYLAGGRYELGATVPLDAGRILGAGLALAVTMAFVPMFFGQAALASSWVDVDLGIFGTLPFVTSTLFDVGVYLVVFGLILDVLRSLGAEIDEHEENEASMTEEEEVESR</sequence>
<dbReference type="PANTHER" id="PTHR43373">
    <property type="entry name" value="NA(+)/H(+) ANTIPORTER SUBUNIT"/>
    <property type="match status" value="1"/>
</dbReference>
<dbReference type="RefSeq" id="WP_166329763.1">
    <property type="nucleotide sequence ID" value="NZ_CP049933.1"/>
</dbReference>
<feature type="transmembrane region" description="Helical" evidence="10">
    <location>
        <begin position="366"/>
        <end position="388"/>
    </location>
</feature>
<dbReference type="InterPro" id="IPR007182">
    <property type="entry name" value="MnhB"/>
</dbReference>
<dbReference type="EMBL" id="CP049933">
    <property type="protein sequence ID" value="QIM18305.1"/>
    <property type="molecule type" value="Genomic_DNA"/>
</dbReference>
<feature type="domain" description="MrpA C-terminal/MbhD" evidence="14">
    <location>
        <begin position="609"/>
        <end position="674"/>
    </location>
</feature>
<evidence type="ECO:0000256" key="8">
    <source>
        <dbReference type="ARBA" id="ARBA00023136"/>
    </source>
</evidence>
<keyword evidence="5 9" id="KW-0812">Transmembrane</keyword>
<keyword evidence="7" id="KW-0406">Ion transport</keyword>
<evidence type="ECO:0000256" key="2">
    <source>
        <dbReference type="ARBA" id="ARBA00022448"/>
    </source>
</evidence>
<dbReference type="InterPro" id="IPR050616">
    <property type="entry name" value="CPA3_Na-H_Antiporter_A"/>
</dbReference>
<evidence type="ECO:0000256" key="7">
    <source>
        <dbReference type="ARBA" id="ARBA00023065"/>
    </source>
</evidence>
<feature type="transmembrane region" description="Helical" evidence="10">
    <location>
        <begin position="296"/>
        <end position="316"/>
    </location>
</feature>
<feature type="transmembrane region" description="Helical" evidence="10">
    <location>
        <begin position="821"/>
        <end position="840"/>
    </location>
</feature>
<feature type="transmembrane region" description="Helical" evidence="10">
    <location>
        <begin position="408"/>
        <end position="430"/>
    </location>
</feature>
<evidence type="ECO:0000259" key="15">
    <source>
        <dbReference type="Pfam" id="PF20501"/>
    </source>
</evidence>
<feature type="transmembrane region" description="Helical" evidence="10">
    <location>
        <begin position="108"/>
        <end position="126"/>
    </location>
</feature>
<dbReference type="InterPro" id="IPR001516">
    <property type="entry name" value="Proton_antipo_N"/>
</dbReference>
<feature type="transmembrane region" description="Helical" evidence="10">
    <location>
        <begin position="567"/>
        <end position="588"/>
    </location>
</feature>
<proteinExistence type="predicted"/>
<feature type="transmembrane region" description="Helical" evidence="10">
    <location>
        <begin position="132"/>
        <end position="153"/>
    </location>
</feature>
<dbReference type="Pfam" id="PF13244">
    <property type="entry name" value="MbhD"/>
    <property type="match status" value="1"/>
</dbReference>
<feature type="transmembrane region" description="Helical" evidence="10">
    <location>
        <begin position="846"/>
        <end position="865"/>
    </location>
</feature>
<feature type="transmembrane region" description="Helical" evidence="10">
    <location>
        <begin position="749"/>
        <end position="767"/>
    </location>
</feature>
<feature type="transmembrane region" description="Helical" evidence="10">
    <location>
        <begin position="165"/>
        <end position="187"/>
    </location>
</feature>
<dbReference type="InterPro" id="IPR025383">
    <property type="entry name" value="MrpA_C/MbhD"/>
</dbReference>
<feature type="transmembrane region" description="Helical" evidence="10">
    <location>
        <begin position="689"/>
        <end position="712"/>
    </location>
</feature>
<feature type="transmembrane region" description="Helical" evidence="10">
    <location>
        <begin position="886"/>
        <end position="910"/>
    </location>
</feature>
<keyword evidence="17" id="KW-1185">Reference proteome</keyword>
<dbReference type="Proteomes" id="UP000503441">
    <property type="component" value="Chromosome"/>
</dbReference>
<feature type="transmembrane region" description="Helical" evidence="10">
    <location>
        <begin position="498"/>
        <end position="521"/>
    </location>
</feature>
<dbReference type="Pfam" id="PF20501">
    <property type="entry name" value="MbhE"/>
    <property type="match status" value="1"/>
</dbReference>
<feature type="domain" description="Na+/H+ antiporter MnhB subunit-related protein" evidence="13">
    <location>
        <begin position="818"/>
        <end position="941"/>
    </location>
</feature>
<feature type="transmembrane region" description="Helical" evidence="10">
    <location>
        <begin position="29"/>
        <end position="52"/>
    </location>
</feature>
<keyword evidence="4" id="KW-1003">Cell membrane</keyword>
<dbReference type="InterPro" id="IPR001750">
    <property type="entry name" value="ND/Mrp_TM"/>
</dbReference>
<evidence type="ECO:0000313" key="16">
    <source>
        <dbReference type="EMBL" id="QIM18305.1"/>
    </source>
</evidence>
<evidence type="ECO:0000256" key="4">
    <source>
        <dbReference type="ARBA" id="ARBA00022475"/>
    </source>
</evidence>
<reference evidence="16 17" key="1">
    <citation type="submission" date="2020-03" db="EMBL/GenBank/DDBJ databases">
        <title>Leucobacter sp. nov., isolated from beetles.</title>
        <authorList>
            <person name="Hyun D.-W."/>
            <person name="Bae J.-W."/>
        </authorList>
    </citation>
    <scope>NUCLEOTIDE SEQUENCE [LARGE SCALE GENOMIC DNA]</scope>
    <source>
        <strain evidence="16 17">HDW9A</strain>
    </source>
</reference>
<feature type="transmembrane region" description="Helical" evidence="10">
    <location>
        <begin position="603"/>
        <end position="621"/>
    </location>
</feature>
<feature type="transmembrane region" description="Helical" evidence="10">
    <location>
        <begin position="628"/>
        <end position="645"/>
    </location>
</feature>
<evidence type="ECO:0000256" key="10">
    <source>
        <dbReference type="SAM" id="Phobius"/>
    </source>
</evidence>
<keyword evidence="8 10" id="KW-0472">Membrane</keyword>
<protein>
    <submittedName>
        <fullName evidence="16">Na+/H+ antiporter subunit A</fullName>
    </submittedName>
</protein>
<evidence type="ECO:0000256" key="3">
    <source>
        <dbReference type="ARBA" id="ARBA00022449"/>
    </source>
</evidence>
<feature type="transmembrane region" description="Helical" evidence="10">
    <location>
        <begin position="241"/>
        <end position="260"/>
    </location>
</feature>
<feature type="transmembrane region" description="Helical" evidence="10">
    <location>
        <begin position="916"/>
        <end position="941"/>
    </location>
</feature>
<evidence type="ECO:0000256" key="9">
    <source>
        <dbReference type="RuleBase" id="RU000320"/>
    </source>
</evidence>
<accession>A0ABX6JZV8</accession>
<dbReference type="PRINTS" id="PR01434">
    <property type="entry name" value="NADHDHGNASE5"/>
</dbReference>
<feature type="transmembrane region" description="Helical" evidence="10">
    <location>
        <begin position="78"/>
        <end position="101"/>
    </location>
</feature>
<dbReference type="Pfam" id="PF04039">
    <property type="entry name" value="MnhB"/>
    <property type="match status" value="1"/>
</dbReference>
<feature type="domain" description="NADH-Ubiquinone oxidoreductase (complex I) chain 5 N-terminal" evidence="12">
    <location>
        <begin position="66"/>
        <end position="111"/>
    </location>
</feature>
<evidence type="ECO:0000313" key="17">
    <source>
        <dbReference type="Proteomes" id="UP000503441"/>
    </source>
</evidence>
<feature type="transmembrane region" description="Helical" evidence="10">
    <location>
        <begin position="6"/>
        <end position="22"/>
    </location>
</feature>
<feature type="domain" description="MrpA C-terminal/MbhE" evidence="15">
    <location>
        <begin position="682"/>
        <end position="763"/>
    </location>
</feature>
<evidence type="ECO:0000256" key="5">
    <source>
        <dbReference type="ARBA" id="ARBA00022692"/>
    </source>
</evidence>
<dbReference type="Pfam" id="PF00361">
    <property type="entry name" value="Proton_antipo_M"/>
    <property type="match status" value="1"/>
</dbReference>
<evidence type="ECO:0000259" key="11">
    <source>
        <dbReference type="Pfam" id="PF00361"/>
    </source>
</evidence>
<evidence type="ECO:0000256" key="6">
    <source>
        <dbReference type="ARBA" id="ARBA00022989"/>
    </source>
</evidence>
<evidence type="ECO:0000256" key="1">
    <source>
        <dbReference type="ARBA" id="ARBA00004651"/>
    </source>
</evidence>
<keyword evidence="3" id="KW-0050">Antiport</keyword>
<comment type="subcellular location">
    <subcellularLocation>
        <location evidence="1">Cell membrane</location>
        <topology evidence="1">Multi-pass membrane protein</topology>
    </subcellularLocation>
    <subcellularLocation>
        <location evidence="9">Membrane</location>
        <topology evidence="9">Multi-pass membrane protein</topology>
    </subcellularLocation>
</comment>
<dbReference type="InterPro" id="IPR046806">
    <property type="entry name" value="MrpA_C/MbhE"/>
</dbReference>
<feature type="transmembrane region" description="Helical" evidence="10">
    <location>
        <begin position="272"/>
        <end position="289"/>
    </location>
</feature>
<keyword evidence="2" id="KW-0813">Transport</keyword>
<feature type="transmembrane region" description="Helical" evidence="10">
    <location>
        <begin position="207"/>
        <end position="229"/>
    </location>
</feature>
<keyword evidence="6 10" id="KW-1133">Transmembrane helix</keyword>
<feature type="domain" description="NADH:quinone oxidoreductase/Mrp antiporter transmembrane" evidence="11">
    <location>
        <begin position="128"/>
        <end position="409"/>
    </location>
</feature>
<dbReference type="Pfam" id="PF00662">
    <property type="entry name" value="Proton_antipo_N"/>
    <property type="match status" value="1"/>
</dbReference>
<dbReference type="PANTHER" id="PTHR43373:SF1">
    <property type="entry name" value="NA(+)_H(+) ANTIPORTER SUBUNIT A"/>
    <property type="match status" value="1"/>
</dbReference>
<evidence type="ECO:0000259" key="13">
    <source>
        <dbReference type="Pfam" id="PF04039"/>
    </source>
</evidence>
<feature type="transmembrane region" description="Helical" evidence="10">
    <location>
        <begin position="451"/>
        <end position="473"/>
    </location>
</feature>
<evidence type="ECO:0000259" key="14">
    <source>
        <dbReference type="Pfam" id="PF13244"/>
    </source>
</evidence>
<gene>
    <name evidence="16" type="ORF">G7066_05925</name>
</gene>
<feature type="transmembrane region" description="Helical" evidence="10">
    <location>
        <begin position="651"/>
        <end position="669"/>
    </location>
</feature>
<dbReference type="NCBIfam" id="NF009284">
    <property type="entry name" value="PRK12644.1"/>
    <property type="match status" value="1"/>
</dbReference>
<organism evidence="16 17">
    <name type="scientific">Leucobacter coleopterorum</name>
    <dbReference type="NCBI Taxonomy" id="2714933"/>
    <lineage>
        <taxon>Bacteria</taxon>
        <taxon>Bacillati</taxon>
        <taxon>Actinomycetota</taxon>
        <taxon>Actinomycetes</taxon>
        <taxon>Micrococcales</taxon>
        <taxon>Microbacteriaceae</taxon>
        <taxon>Leucobacter</taxon>
    </lineage>
</organism>